<dbReference type="Proteomes" id="UP001344632">
    <property type="component" value="Unassembled WGS sequence"/>
</dbReference>
<dbReference type="SUPFAM" id="SSF55729">
    <property type="entry name" value="Acyl-CoA N-acyltransferases (Nat)"/>
    <property type="match status" value="1"/>
</dbReference>
<dbReference type="CDD" id="cd04301">
    <property type="entry name" value="NAT_SF"/>
    <property type="match status" value="1"/>
</dbReference>
<name>A0ABU6GI40_9BACL</name>
<sequence>MQVASLLSFPRKEWSRKHAQVMRFLFEYGGKQTLGEDYIKLAQANEYTLLQPGTSLLTATVRGETGPVLIGASFIKDYGEEAFLIAVHPLYRRKGIGFSLLSKQLALLGKMQCHAGLNQLPFVNLCFRAGLTASSLTKDPSGRTLLNLEGDSNNTVRLQADPIKEGETLCRFPS</sequence>
<evidence type="ECO:0000313" key="1">
    <source>
        <dbReference type="EMBL" id="MEC0238767.1"/>
    </source>
</evidence>
<accession>A0ABU6GI40</accession>
<dbReference type="RefSeq" id="WP_326085546.1">
    <property type="nucleotide sequence ID" value="NZ_JARLKZ010000002.1"/>
</dbReference>
<evidence type="ECO:0000313" key="2">
    <source>
        <dbReference type="Proteomes" id="UP001344632"/>
    </source>
</evidence>
<proteinExistence type="predicted"/>
<protein>
    <submittedName>
        <fullName evidence="1">GNAT family N-acetyltransferase</fullName>
    </submittedName>
</protein>
<dbReference type="EMBL" id="JARLKZ010000002">
    <property type="protein sequence ID" value="MEC0238767.1"/>
    <property type="molecule type" value="Genomic_DNA"/>
</dbReference>
<keyword evidence="2" id="KW-1185">Reference proteome</keyword>
<organism evidence="1 2">
    <name type="scientific">Paenibacillus dokdonensis</name>
    <dbReference type="NCBI Taxonomy" id="2567944"/>
    <lineage>
        <taxon>Bacteria</taxon>
        <taxon>Bacillati</taxon>
        <taxon>Bacillota</taxon>
        <taxon>Bacilli</taxon>
        <taxon>Bacillales</taxon>
        <taxon>Paenibacillaceae</taxon>
        <taxon>Paenibacillus</taxon>
    </lineage>
</organism>
<reference evidence="1 2" key="1">
    <citation type="submission" date="2023-03" db="EMBL/GenBank/DDBJ databases">
        <title>Bacillus Genome Sequencing.</title>
        <authorList>
            <person name="Dunlap C."/>
        </authorList>
    </citation>
    <scope>NUCLEOTIDE SEQUENCE [LARGE SCALE GENOMIC DNA]</scope>
    <source>
        <strain evidence="1 2">BD-525</strain>
    </source>
</reference>
<comment type="caution">
    <text evidence="1">The sequence shown here is derived from an EMBL/GenBank/DDBJ whole genome shotgun (WGS) entry which is preliminary data.</text>
</comment>
<dbReference type="InterPro" id="IPR016181">
    <property type="entry name" value="Acyl_CoA_acyltransferase"/>
</dbReference>
<gene>
    <name evidence="1" type="ORF">P4H66_02625</name>
</gene>